<sequence>MSTVKQAFRPVAAFAPDAIHSTPAKRHVLTPAGAAPLGTWVNNVRNESHQAAVPTPRYAAARHAIGEGAAQVASATTCVSASHLLRIRLPSYMYEEVPLRVGRCPHPKAATPRQTRARDTPKYMYGFRHIEISNTASLGASRCRSTIVHSAAPVNVHADDGFTGISNAGTE</sequence>
<organism evidence="1">
    <name type="scientific">Coccolithus braarudii</name>
    <dbReference type="NCBI Taxonomy" id="221442"/>
    <lineage>
        <taxon>Eukaryota</taxon>
        <taxon>Haptista</taxon>
        <taxon>Haptophyta</taxon>
        <taxon>Prymnesiophyceae</taxon>
        <taxon>Coccolithales</taxon>
        <taxon>Coccolithaceae</taxon>
        <taxon>Coccolithus</taxon>
    </lineage>
</organism>
<proteinExistence type="predicted"/>
<reference evidence="1" key="1">
    <citation type="submission" date="2021-01" db="EMBL/GenBank/DDBJ databases">
        <authorList>
            <person name="Corre E."/>
            <person name="Pelletier E."/>
            <person name="Niang G."/>
            <person name="Scheremetjew M."/>
            <person name="Finn R."/>
            <person name="Kale V."/>
            <person name="Holt S."/>
            <person name="Cochrane G."/>
            <person name="Meng A."/>
            <person name="Brown T."/>
            <person name="Cohen L."/>
        </authorList>
    </citation>
    <scope>NUCLEOTIDE SEQUENCE</scope>
    <source>
        <strain evidence="1">PLY182g</strain>
    </source>
</reference>
<dbReference type="AlphaFoldDB" id="A0A7S0LQI0"/>
<protein>
    <submittedName>
        <fullName evidence="1">Uncharacterized protein</fullName>
    </submittedName>
</protein>
<evidence type="ECO:0000313" key="1">
    <source>
        <dbReference type="EMBL" id="CAD8618048.1"/>
    </source>
</evidence>
<name>A0A7S0LQI0_9EUKA</name>
<dbReference type="EMBL" id="HBEY01044743">
    <property type="protein sequence ID" value="CAD8618048.1"/>
    <property type="molecule type" value="Transcribed_RNA"/>
</dbReference>
<gene>
    <name evidence="1" type="ORF">CPEL01642_LOCUS21429</name>
</gene>
<accession>A0A7S0LQI0</accession>